<feature type="compositionally biased region" description="Basic and acidic residues" evidence="1">
    <location>
        <begin position="49"/>
        <end position="66"/>
    </location>
</feature>
<proteinExistence type="predicted"/>
<dbReference type="EMBL" id="JAJLJH010000002">
    <property type="protein sequence ID" value="MCK9686038.1"/>
    <property type="molecule type" value="Genomic_DNA"/>
</dbReference>
<dbReference type="Proteomes" id="UP001139353">
    <property type="component" value="Unassembled WGS sequence"/>
</dbReference>
<evidence type="ECO:0000313" key="3">
    <source>
        <dbReference type="Proteomes" id="UP001139353"/>
    </source>
</evidence>
<evidence type="ECO:0000313" key="2">
    <source>
        <dbReference type="EMBL" id="MCK9686038.1"/>
    </source>
</evidence>
<evidence type="ECO:0000256" key="1">
    <source>
        <dbReference type="SAM" id="MobiDB-lite"/>
    </source>
</evidence>
<name>A0A9X1YJP2_9BURK</name>
<gene>
    <name evidence="2" type="ORF">LPC04_09995</name>
</gene>
<dbReference type="AlphaFoldDB" id="A0A9X1YJP2"/>
<protein>
    <submittedName>
        <fullName evidence="2">Uncharacterized protein</fullName>
    </submittedName>
</protein>
<reference evidence="2" key="1">
    <citation type="submission" date="2021-11" db="EMBL/GenBank/DDBJ databases">
        <title>BS-T2-15 a new species belonging to the Comamonadaceae family isolated from the soil of a French oak forest.</title>
        <authorList>
            <person name="Mieszkin S."/>
            <person name="Alain K."/>
        </authorList>
    </citation>
    <scope>NUCLEOTIDE SEQUENCE</scope>
    <source>
        <strain evidence="2">BS-T2-15</strain>
    </source>
</reference>
<sequence length="421" mass="46069">MPDARRQRAAQGQSVCGVRVEQRPAFRRSGRCRPEPATVMDSTIDPTEPEARVDGAERGKRDDAPHPTRVRRAGIRPHKSGGSALDWVKAVAMPLVTVAITSIGGYYFTTLSSQRETRESNEHLYAQLLSQREQSDSVIRKDMFGVVISQLLSNVKSGDWASRVLQLELMASNFNESLDLAPLFKDLNRRLVAAKNIDKATLASLRKRLDTSASNVILKQVASLGGRGFQCDNQVGLDPAMSGSPIISEQVPMRQLVPNFEEGKNESAAAAAAAPASAASSALSTCPSSITVPVSAGDKLVGIEAEIVDVDLDQREIEVRLRVKFDDDKQYFDRHFWVGQYDFPMLDNTQLEHGLRAAVVVSDFVVADDPKDRAANSFVNVHLVVFPAGAASLKERQDYDDILTDMLRMKPAHAAKGDSKI</sequence>
<feature type="region of interest" description="Disordered" evidence="1">
    <location>
        <begin position="1"/>
        <end position="77"/>
    </location>
</feature>
<feature type="compositionally biased region" description="Basic residues" evidence="1">
    <location>
        <begin position="68"/>
        <end position="77"/>
    </location>
</feature>
<comment type="caution">
    <text evidence="2">The sequence shown here is derived from an EMBL/GenBank/DDBJ whole genome shotgun (WGS) entry which is preliminary data.</text>
</comment>
<accession>A0A9X1YJP2</accession>
<organism evidence="2 3">
    <name type="scientific">Scleromatobacter humisilvae</name>
    <dbReference type="NCBI Taxonomy" id="2897159"/>
    <lineage>
        <taxon>Bacteria</taxon>
        <taxon>Pseudomonadati</taxon>
        <taxon>Pseudomonadota</taxon>
        <taxon>Betaproteobacteria</taxon>
        <taxon>Burkholderiales</taxon>
        <taxon>Sphaerotilaceae</taxon>
        <taxon>Scleromatobacter</taxon>
    </lineage>
</organism>
<keyword evidence="3" id="KW-1185">Reference proteome</keyword>
<dbReference type="RefSeq" id="WP_275682068.1">
    <property type="nucleotide sequence ID" value="NZ_JAJLJH010000002.1"/>
</dbReference>